<gene>
    <name evidence="2" type="ORF">E0485_24000</name>
</gene>
<dbReference type="Proteomes" id="UP000295418">
    <property type="component" value="Unassembled WGS sequence"/>
</dbReference>
<name>A0A4R4E253_9BACL</name>
<evidence type="ECO:0000313" key="3">
    <source>
        <dbReference type="Proteomes" id="UP000295418"/>
    </source>
</evidence>
<organism evidence="2 3">
    <name type="scientific">Paenibacillus albiflavus</name>
    <dbReference type="NCBI Taxonomy" id="2545760"/>
    <lineage>
        <taxon>Bacteria</taxon>
        <taxon>Bacillati</taxon>
        <taxon>Bacillota</taxon>
        <taxon>Bacilli</taxon>
        <taxon>Bacillales</taxon>
        <taxon>Paenibacillaceae</taxon>
        <taxon>Paenibacillus</taxon>
    </lineage>
</organism>
<feature type="chain" id="PRO_5039332865" description="Lipoprotein" evidence="1">
    <location>
        <begin position="26"/>
        <end position="156"/>
    </location>
</feature>
<keyword evidence="3" id="KW-1185">Reference proteome</keyword>
<reference evidence="2 3" key="1">
    <citation type="submission" date="2019-03" db="EMBL/GenBank/DDBJ databases">
        <authorList>
            <person name="Kim M.K.M."/>
        </authorList>
    </citation>
    <scope>NUCLEOTIDE SEQUENCE [LARGE SCALE GENOMIC DNA]</scope>
    <source>
        <strain evidence="2 3">18JY21-1</strain>
    </source>
</reference>
<feature type="signal peptide" evidence="1">
    <location>
        <begin position="1"/>
        <end position="25"/>
    </location>
</feature>
<sequence length="156" mass="18046">MKRIRKPLFFTIFLSILITFTVSCSNDEKNTPNDIDNIRLEMTEQREDQNGMIYTLRLQNKSKQVIKQNNVYLSFPIKIENGWKGNEFKIEAKNNKLNIKPGEEILLSVTVPSEMYKGINNIDLKNPNIEIKGYINEVTELNQFHIGGGYQAMIGF</sequence>
<dbReference type="PROSITE" id="PS51257">
    <property type="entry name" value="PROKAR_LIPOPROTEIN"/>
    <property type="match status" value="1"/>
</dbReference>
<comment type="caution">
    <text evidence="2">The sequence shown here is derived from an EMBL/GenBank/DDBJ whole genome shotgun (WGS) entry which is preliminary data.</text>
</comment>
<evidence type="ECO:0008006" key="4">
    <source>
        <dbReference type="Google" id="ProtNLM"/>
    </source>
</evidence>
<evidence type="ECO:0000313" key="2">
    <source>
        <dbReference type="EMBL" id="TCZ69134.1"/>
    </source>
</evidence>
<evidence type="ECO:0000256" key="1">
    <source>
        <dbReference type="SAM" id="SignalP"/>
    </source>
</evidence>
<keyword evidence="1" id="KW-0732">Signal</keyword>
<dbReference type="AlphaFoldDB" id="A0A4R4E253"/>
<protein>
    <recommendedName>
        <fullName evidence="4">Lipoprotein</fullName>
    </recommendedName>
</protein>
<dbReference type="RefSeq" id="WP_132420572.1">
    <property type="nucleotide sequence ID" value="NZ_SKFG01000053.1"/>
</dbReference>
<proteinExistence type="predicted"/>
<dbReference type="EMBL" id="SKFG01000053">
    <property type="protein sequence ID" value="TCZ69134.1"/>
    <property type="molecule type" value="Genomic_DNA"/>
</dbReference>
<dbReference type="OrthoDB" id="2663729at2"/>
<accession>A0A4R4E253</accession>